<sequence>MLIQQGVHYAKSPIGTNTGLYHGQAQPVVVTTVLVT</sequence>
<evidence type="ECO:0000313" key="3">
    <source>
        <dbReference type="EMBL" id="ETL77956.1"/>
    </source>
</evidence>
<reference evidence="3" key="1">
    <citation type="submission" date="2013-11" db="EMBL/GenBank/DDBJ databases">
        <title>The Genome Sequence of Phytophthora parasitica CHvinca01.</title>
        <authorList>
            <consortium name="The Broad Institute Genomics Platform"/>
            <person name="Russ C."/>
            <person name="Tyler B."/>
            <person name="Panabieres F."/>
            <person name="Shan W."/>
            <person name="Tripathy S."/>
            <person name="Grunwald N."/>
            <person name="Machado M."/>
            <person name="Johnson C.S."/>
            <person name="Arredondo F."/>
            <person name="Hong C."/>
            <person name="Coffey M."/>
            <person name="Young S.K."/>
            <person name="Zeng Q."/>
            <person name="Gargeya S."/>
            <person name="Fitzgerald M."/>
            <person name="Abouelleil A."/>
            <person name="Alvarado L."/>
            <person name="Chapman S.B."/>
            <person name="Gainer-Dewar J."/>
            <person name="Goldberg J."/>
            <person name="Griggs A."/>
            <person name="Gujja S."/>
            <person name="Hansen M."/>
            <person name="Howarth C."/>
            <person name="Imamovic A."/>
            <person name="Ireland A."/>
            <person name="Larimer J."/>
            <person name="McCowan C."/>
            <person name="Murphy C."/>
            <person name="Pearson M."/>
            <person name="Poon T.W."/>
            <person name="Priest M."/>
            <person name="Roberts A."/>
            <person name="Saif S."/>
            <person name="Shea T."/>
            <person name="Sykes S."/>
            <person name="Wortman J."/>
            <person name="Nusbaum C."/>
            <person name="Birren B."/>
        </authorList>
    </citation>
    <scope>NUCLEOTIDE SEQUENCE [LARGE SCALE GENOMIC DNA]</scope>
    <source>
        <strain evidence="3">CHvinca01</strain>
    </source>
</reference>
<dbReference type="EMBL" id="KI683406">
    <property type="protein sequence ID" value="ETL77956.1"/>
    <property type="molecule type" value="Genomic_DNA"/>
</dbReference>
<evidence type="ECO:0000313" key="2">
    <source>
        <dbReference type="EMBL" id="ETL24746.1"/>
    </source>
</evidence>
<reference evidence="2" key="3">
    <citation type="submission" date="2013-11" db="EMBL/GenBank/DDBJ databases">
        <title>The Genome Sequence of Phytophthora parasitica CJ05E6.</title>
        <authorList>
            <consortium name="The Broad Institute Genomics Platform"/>
            <person name="Russ C."/>
            <person name="Tyler B."/>
            <person name="Panabieres F."/>
            <person name="Shan W."/>
            <person name="Tripathy S."/>
            <person name="Grunwald N."/>
            <person name="Machado M."/>
            <person name="Johnson C.S."/>
            <person name="Arredondo F."/>
            <person name="Hong C."/>
            <person name="Coffey M."/>
            <person name="Young S.K."/>
            <person name="Zeng Q."/>
            <person name="Gargeya S."/>
            <person name="Fitzgerald M."/>
            <person name="Abouelleil A."/>
            <person name="Alvarado L."/>
            <person name="Chapman S.B."/>
            <person name="Gainer-Dewar J."/>
            <person name="Goldberg J."/>
            <person name="Griggs A."/>
            <person name="Gujja S."/>
            <person name="Hansen M."/>
            <person name="Howarth C."/>
            <person name="Imamovic A."/>
            <person name="Ireland A."/>
            <person name="Larimer J."/>
            <person name="McCowan C."/>
            <person name="Murphy C."/>
            <person name="Pearson M."/>
            <person name="Poon T.W."/>
            <person name="Priest M."/>
            <person name="Roberts A."/>
            <person name="Saif S."/>
            <person name="Shea T."/>
            <person name="Sykes S."/>
            <person name="Wortman J."/>
            <person name="Nusbaum C."/>
            <person name="Birren B."/>
        </authorList>
    </citation>
    <scope>NUCLEOTIDE SEQUENCE [LARGE SCALE GENOMIC DNA]</scope>
    <source>
        <strain evidence="2">CJ05E6</strain>
    </source>
</reference>
<dbReference type="Proteomes" id="UP000054532">
    <property type="component" value="Unassembled WGS sequence"/>
</dbReference>
<protein>
    <submittedName>
        <fullName evidence="3">Uncharacterized protein</fullName>
    </submittedName>
</protein>
<dbReference type="EMBL" id="KI676698">
    <property type="protein sequence ID" value="ETL24746.1"/>
    <property type="molecule type" value="Genomic_DNA"/>
</dbReference>
<organism evidence="3">
    <name type="scientific">Phytophthora nicotianae</name>
    <name type="common">Potato buckeye rot agent</name>
    <name type="synonym">Phytophthora parasitica</name>
    <dbReference type="NCBI Taxonomy" id="4792"/>
    <lineage>
        <taxon>Eukaryota</taxon>
        <taxon>Sar</taxon>
        <taxon>Stramenopiles</taxon>
        <taxon>Oomycota</taxon>
        <taxon>Peronosporomycetes</taxon>
        <taxon>Peronosporales</taxon>
        <taxon>Peronosporaceae</taxon>
        <taxon>Phytophthora</taxon>
    </lineage>
</organism>
<dbReference type="Proteomes" id="UP000054423">
    <property type="component" value="Unassembled WGS sequence"/>
</dbReference>
<gene>
    <name evidence="4" type="ORF">L914_20518</name>
    <name evidence="1" type="ORF">L915_21437</name>
    <name evidence="2" type="ORF">L916_21303</name>
    <name evidence="3" type="ORF">L917_21154</name>
</gene>
<dbReference type="AlphaFoldDB" id="W2JYF3"/>
<dbReference type="Proteomes" id="UP000053864">
    <property type="component" value="Unassembled WGS sequence"/>
</dbReference>
<accession>W2JYF3</accession>
<evidence type="ECO:0000313" key="1">
    <source>
        <dbReference type="EMBL" id="ETK71292.1"/>
    </source>
</evidence>
<dbReference type="EMBL" id="KI689870">
    <property type="protein sequence ID" value="ETK71292.1"/>
    <property type="molecule type" value="Genomic_DNA"/>
</dbReference>
<dbReference type="Proteomes" id="UP000053236">
    <property type="component" value="Unassembled WGS sequence"/>
</dbReference>
<reference evidence="1" key="2">
    <citation type="submission" date="2013-11" db="EMBL/GenBank/DDBJ databases">
        <title>The Genome Sequence of Phytophthora parasitica CJ02B3.</title>
        <authorList>
            <consortium name="The Broad Institute Genomics Platform"/>
            <person name="Russ C."/>
            <person name="Tyler B."/>
            <person name="Panabieres F."/>
            <person name="Shan W."/>
            <person name="Tripathy S."/>
            <person name="Grunwald N."/>
            <person name="Machado M."/>
            <person name="Johnson C.S."/>
            <person name="Arredondo F."/>
            <person name="Hong C."/>
            <person name="Coffey M."/>
            <person name="Young S.K."/>
            <person name="Zeng Q."/>
            <person name="Gargeya S."/>
            <person name="Fitzgerald M."/>
            <person name="Abouelleil A."/>
            <person name="Alvarado L."/>
            <person name="Chapman S.B."/>
            <person name="Gainer-Dewar J."/>
            <person name="Goldberg J."/>
            <person name="Griggs A."/>
            <person name="Gujja S."/>
            <person name="Hansen M."/>
            <person name="Howarth C."/>
            <person name="Imamovic A."/>
            <person name="Ireland A."/>
            <person name="Larimer J."/>
            <person name="McCowan C."/>
            <person name="Murphy C."/>
            <person name="Pearson M."/>
            <person name="Poon T.W."/>
            <person name="Priest M."/>
            <person name="Roberts A."/>
            <person name="Saif S."/>
            <person name="Shea T."/>
            <person name="Sykes S."/>
            <person name="Wortman J."/>
            <person name="Nusbaum C."/>
            <person name="Birren B."/>
        </authorList>
    </citation>
    <scope>NUCLEOTIDE SEQUENCE [LARGE SCALE GENOMIC DNA]</scope>
    <source>
        <strain evidence="1">CJ02B3</strain>
    </source>
</reference>
<reference evidence="4" key="4">
    <citation type="submission" date="2013-11" db="EMBL/GenBank/DDBJ databases">
        <title>The Genome Sequence of Phytophthora parasitica IAC_01/95.</title>
        <authorList>
            <consortium name="The Broad Institute Genomics Platform"/>
            <person name="Russ C."/>
            <person name="Tyler B."/>
            <person name="Panabieres F."/>
            <person name="Shan W."/>
            <person name="Tripathy S."/>
            <person name="Grunwald N."/>
            <person name="Machado M."/>
            <person name="Johnson C.S."/>
            <person name="Arredondo F."/>
            <person name="Hong C."/>
            <person name="Coffey M."/>
            <person name="Young S.K."/>
            <person name="Zeng Q."/>
            <person name="Gargeya S."/>
            <person name="Fitzgerald M."/>
            <person name="Abouelleil A."/>
            <person name="Alvarado L."/>
            <person name="Chapman S.B."/>
            <person name="Gainer-Dewar J."/>
            <person name="Goldberg J."/>
            <person name="Griggs A."/>
            <person name="Gujja S."/>
            <person name="Hansen M."/>
            <person name="Howarth C."/>
            <person name="Imamovic A."/>
            <person name="Ireland A."/>
            <person name="Larimer J."/>
            <person name="McCowan C."/>
            <person name="Murphy C."/>
            <person name="Pearson M."/>
            <person name="Poon T.W."/>
            <person name="Priest M."/>
            <person name="Roberts A."/>
            <person name="Saif S."/>
            <person name="Shea T."/>
            <person name="Sykes S."/>
            <person name="Wortman J."/>
            <person name="Nusbaum C."/>
            <person name="Birren B."/>
        </authorList>
    </citation>
    <scope>NUCLEOTIDE SEQUENCE [LARGE SCALE GENOMIC DNA]</scope>
    <source>
        <strain evidence="4">IAC_01/95</strain>
    </source>
</reference>
<proteinExistence type="predicted"/>
<name>W2JYF3_PHYNI</name>
<evidence type="ECO:0000313" key="4">
    <source>
        <dbReference type="EMBL" id="ETM31988.1"/>
    </source>
</evidence>
<dbReference type="EMBL" id="KI696425">
    <property type="protein sequence ID" value="ETM31988.1"/>
    <property type="molecule type" value="Genomic_DNA"/>
</dbReference>